<feature type="coiled-coil region" evidence="2">
    <location>
        <begin position="267"/>
        <end position="294"/>
    </location>
</feature>
<dbReference type="PANTHER" id="PTHR43156">
    <property type="entry name" value="STAGE II SPORULATION PROTEIN E-RELATED"/>
    <property type="match status" value="1"/>
</dbReference>
<dbReference type="InterPro" id="IPR052016">
    <property type="entry name" value="Bact_Sigma-Reg"/>
</dbReference>
<dbReference type="InterPro" id="IPR013655">
    <property type="entry name" value="PAS_fold_3"/>
</dbReference>
<dbReference type="PANTHER" id="PTHR43156:SF2">
    <property type="entry name" value="STAGE II SPORULATION PROTEIN E"/>
    <property type="match status" value="1"/>
</dbReference>
<sequence>MSQPDDKAPTGQSEELGRTELALKASNEGIWDWYTDETRIYYSRRILEFLECGEGSAPNLFLPPHEVVHEEDQEAFGRALRGAFDAGGPELLAIDCRLRTGSGGWVWLRIRGSVVRDGKGHTTRIAGSMIDISRRKAAEAQIEEDRHMLRMLIDHVPLQIYFKDTESKFVLVNRQMASWNGKRTPQQVIGKHDRDFFAYDHWKEAAEDELTVMETAEPITGKLEREVRDDAKDTWVLTSKFPWLDRNGSICGTFGVSSDVTDLVEAQQKAAHLAEELSRRNASYEEEVQLAREIQQALASTRFPNVRTKDHELTFGSRYLPISGLAGDFFEVVRIEKGVAGLLICDVMGHGVRAALVVAMLRGLLEKQRESAGEPGTFLSGLNLGLASILERADATMFATAFYAVIDLNADELRYACAGHPAALASGPDGVQSLAAARDERGPGLGIIPAAEFPTSTLSLERVERLMLFTDGLLEAENGEGEPFLETRLIKSMSDGKERPLQAMLDGVLKDVLDYSQNHSFDDDVCLLAMELQKQESRPVSS</sequence>
<dbReference type="SMART" id="SM00331">
    <property type="entry name" value="PP2C_SIG"/>
    <property type="match status" value="1"/>
</dbReference>
<evidence type="ECO:0000313" key="5">
    <source>
        <dbReference type="Proteomes" id="UP000658278"/>
    </source>
</evidence>
<dbReference type="InterPro" id="IPR000014">
    <property type="entry name" value="PAS"/>
</dbReference>
<dbReference type="Gene3D" id="3.60.40.10">
    <property type="entry name" value="PPM-type phosphatase domain"/>
    <property type="match status" value="1"/>
</dbReference>
<dbReference type="SUPFAM" id="SSF81606">
    <property type="entry name" value="PP2C-like"/>
    <property type="match status" value="1"/>
</dbReference>
<evidence type="ECO:0000256" key="1">
    <source>
        <dbReference type="ARBA" id="ARBA00022801"/>
    </source>
</evidence>
<dbReference type="AlphaFoldDB" id="A0A934R9C4"/>
<keyword evidence="5" id="KW-1185">Reference proteome</keyword>
<dbReference type="RefSeq" id="WP_200277979.1">
    <property type="nucleotide sequence ID" value="NZ_JAENII010000004.1"/>
</dbReference>
<dbReference type="SMART" id="SM00086">
    <property type="entry name" value="PAC"/>
    <property type="match status" value="2"/>
</dbReference>
<reference evidence="4" key="1">
    <citation type="submission" date="2021-01" db="EMBL/GenBank/DDBJ databases">
        <title>Modified the classification status of verrucomicrobia.</title>
        <authorList>
            <person name="Feng X."/>
        </authorList>
    </citation>
    <scope>NUCLEOTIDE SEQUENCE</scope>
    <source>
        <strain evidence="4">KCTC 22201</strain>
    </source>
</reference>
<dbReference type="Pfam" id="PF08447">
    <property type="entry name" value="PAS_3"/>
    <property type="match status" value="1"/>
</dbReference>
<feature type="domain" description="PAC" evidence="3">
    <location>
        <begin position="92"/>
        <end position="144"/>
    </location>
</feature>
<dbReference type="PROSITE" id="PS50113">
    <property type="entry name" value="PAC"/>
    <property type="match status" value="2"/>
</dbReference>
<organism evidence="4 5">
    <name type="scientific">Haloferula rosea</name>
    <dbReference type="NCBI Taxonomy" id="490093"/>
    <lineage>
        <taxon>Bacteria</taxon>
        <taxon>Pseudomonadati</taxon>
        <taxon>Verrucomicrobiota</taxon>
        <taxon>Verrucomicrobiia</taxon>
        <taxon>Verrucomicrobiales</taxon>
        <taxon>Verrucomicrobiaceae</taxon>
        <taxon>Haloferula</taxon>
    </lineage>
</organism>
<feature type="domain" description="PAC" evidence="3">
    <location>
        <begin position="217"/>
        <end position="272"/>
    </location>
</feature>
<dbReference type="InterPro" id="IPR035965">
    <property type="entry name" value="PAS-like_dom_sf"/>
</dbReference>
<dbReference type="InterPro" id="IPR000700">
    <property type="entry name" value="PAS-assoc_C"/>
</dbReference>
<dbReference type="EMBL" id="JAENII010000004">
    <property type="protein sequence ID" value="MBK1826747.1"/>
    <property type="molecule type" value="Genomic_DNA"/>
</dbReference>
<dbReference type="Gene3D" id="3.30.450.20">
    <property type="entry name" value="PAS domain"/>
    <property type="match status" value="2"/>
</dbReference>
<dbReference type="InterPro" id="IPR001610">
    <property type="entry name" value="PAC"/>
</dbReference>
<protein>
    <submittedName>
        <fullName evidence="4">SpoIIE family protein phosphatase</fullName>
    </submittedName>
</protein>
<dbReference type="InterPro" id="IPR013656">
    <property type="entry name" value="PAS_4"/>
</dbReference>
<keyword evidence="2" id="KW-0175">Coiled coil</keyword>
<dbReference type="Proteomes" id="UP000658278">
    <property type="component" value="Unassembled WGS sequence"/>
</dbReference>
<proteinExistence type="predicted"/>
<gene>
    <name evidence="4" type="ORF">JIN81_06940</name>
</gene>
<evidence type="ECO:0000259" key="3">
    <source>
        <dbReference type="PROSITE" id="PS50113"/>
    </source>
</evidence>
<evidence type="ECO:0000313" key="4">
    <source>
        <dbReference type="EMBL" id="MBK1826747.1"/>
    </source>
</evidence>
<comment type="caution">
    <text evidence="4">The sequence shown here is derived from an EMBL/GenBank/DDBJ whole genome shotgun (WGS) entry which is preliminary data.</text>
</comment>
<name>A0A934R9C4_9BACT</name>
<dbReference type="GO" id="GO:0016791">
    <property type="term" value="F:phosphatase activity"/>
    <property type="evidence" value="ECO:0007669"/>
    <property type="project" value="TreeGrafter"/>
</dbReference>
<dbReference type="SUPFAM" id="SSF55785">
    <property type="entry name" value="PYP-like sensor domain (PAS domain)"/>
    <property type="match status" value="2"/>
</dbReference>
<accession>A0A934R9C4</accession>
<keyword evidence="1" id="KW-0378">Hydrolase</keyword>
<dbReference type="Pfam" id="PF08448">
    <property type="entry name" value="PAS_4"/>
    <property type="match status" value="1"/>
</dbReference>
<dbReference type="SMART" id="SM00091">
    <property type="entry name" value="PAS"/>
    <property type="match status" value="2"/>
</dbReference>
<dbReference type="InterPro" id="IPR036457">
    <property type="entry name" value="PPM-type-like_dom_sf"/>
</dbReference>
<dbReference type="Pfam" id="PF07228">
    <property type="entry name" value="SpoIIE"/>
    <property type="match status" value="1"/>
</dbReference>
<dbReference type="NCBIfam" id="TIGR00229">
    <property type="entry name" value="sensory_box"/>
    <property type="match status" value="2"/>
</dbReference>
<evidence type="ECO:0000256" key="2">
    <source>
        <dbReference type="SAM" id="Coils"/>
    </source>
</evidence>
<dbReference type="InterPro" id="IPR001932">
    <property type="entry name" value="PPM-type_phosphatase-like_dom"/>
</dbReference>
<dbReference type="CDD" id="cd00130">
    <property type="entry name" value="PAS"/>
    <property type="match status" value="1"/>
</dbReference>